<keyword evidence="5 11" id="KW-0493">Microtubule</keyword>
<comment type="similarity">
    <text evidence="11">Belongs to the WD repeat LIS1/nudF family.</text>
</comment>
<dbReference type="PROSITE" id="PS50896">
    <property type="entry name" value="LISH"/>
    <property type="match status" value="1"/>
</dbReference>
<evidence type="ECO:0000256" key="11">
    <source>
        <dbReference type="HAMAP-Rule" id="MF_03141"/>
    </source>
</evidence>
<dbReference type="SMART" id="SM00320">
    <property type="entry name" value="WD40"/>
    <property type="match status" value="7"/>
</dbReference>
<dbReference type="OrthoDB" id="10264588at2759"/>
<evidence type="ECO:0000256" key="4">
    <source>
        <dbReference type="ARBA" id="ARBA00022618"/>
    </source>
</evidence>
<dbReference type="FunFam" id="2.130.10.10:FF:000342">
    <property type="entry name" value="Nuclear distribution protein PAC1"/>
    <property type="match status" value="1"/>
</dbReference>
<keyword evidence="7 11" id="KW-0498">Mitosis</keyword>
<dbReference type="GO" id="GO:0051012">
    <property type="term" value="P:microtubule sliding"/>
    <property type="evidence" value="ECO:0007669"/>
    <property type="project" value="UniProtKB-UniRule"/>
</dbReference>
<evidence type="ECO:0000256" key="5">
    <source>
        <dbReference type="ARBA" id="ARBA00022701"/>
    </source>
</evidence>
<dbReference type="InParanoid" id="G4T8D8"/>
<dbReference type="GO" id="GO:0005737">
    <property type="term" value="C:cytoplasm"/>
    <property type="evidence" value="ECO:0007669"/>
    <property type="project" value="UniProtKB-UniRule"/>
</dbReference>
<dbReference type="GO" id="GO:0005874">
    <property type="term" value="C:microtubule"/>
    <property type="evidence" value="ECO:0007669"/>
    <property type="project" value="UniProtKB-KW"/>
</dbReference>
<dbReference type="InterPro" id="IPR019775">
    <property type="entry name" value="WD40_repeat_CS"/>
</dbReference>
<dbReference type="InterPro" id="IPR015943">
    <property type="entry name" value="WD40/YVTN_repeat-like_dom_sf"/>
</dbReference>
<evidence type="ECO:0000256" key="10">
    <source>
        <dbReference type="ARBA" id="ARBA00023306"/>
    </source>
</evidence>
<keyword evidence="14" id="KW-0378">Hydrolase</keyword>
<feature type="repeat" description="WD" evidence="12">
    <location>
        <begin position="349"/>
        <end position="390"/>
    </location>
</feature>
<dbReference type="OMA" id="WHVATKE"/>
<comment type="domain">
    <text evidence="11">Dimerization mediated by the LisH domain may be required to activate dynein.</text>
</comment>
<dbReference type="GO" id="GO:0007154">
    <property type="term" value="P:cell communication"/>
    <property type="evidence" value="ECO:0007669"/>
    <property type="project" value="UniProtKB-ARBA"/>
</dbReference>
<dbReference type="SMART" id="SM00667">
    <property type="entry name" value="LisH"/>
    <property type="match status" value="1"/>
</dbReference>
<dbReference type="Gene3D" id="1.20.960.30">
    <property type="match status" value="1"/>
</dbReference>
<dbReference type="GO" id="GO:0070840">
    <property type="term" value="F:dynein complex binding"/>
    <property type="evidence" value="ECO:0007669"/>
    <property type="project" value="UniProtKB-UniRule"/>
</dbReference>
<dbReference type="SUPFAM" id="SSF109925">
    <property type="entry name" value="Lissencephaly-1 protein (Lis-1, PAF-AH alpha) N-terminal domain"/>
    <property type="match status" value="1"/>
</dbReference>
<feature type="repeat" description="WD" evidence="12">
    <location>
        <begin position="102"/>
        <end position="143"/>
    </location>
</feature>
<dbReference type="GO" id="GO:0000132">
    <property type="term" value="P:establishment of mitotic spindle orientation"/>
    <property type="evidence" value="ECO:0007669"/>
    <property type="project" value="UniProtKB-UniRule"/>
</dbReference>
<comment type="subcellular location">
    <subcellularLocation>
        <location evidence="11">Cytoplasm</location>
        <location evidence="11">Cytoskeleton</location>
    </subcellularLocation>
    <subcellularLocation>
        <location evidence="11">Cytoplasm</location>
        <location evidence="11">Cytoskeleton</location>
        <location evidence="11">Spindle pole</location>
    </subcellularLocation>
    <text evidence="11">Localizes to the plus ends of microtubules at the hyphal tip and the mitotic spindle poles.</text>
</comment>
<dbReference type="Pfam" id="PF24951">
    <property type="entry name" value="LisH_PAC1"/>
    <property type="match status" value="1"/>
</dbReference>
<name>G4T8D8_SERID</name>
<dbReference type="CDD" id="cd00200">
    <property type="entry name" value="WD40"/>
    <property type="match status" value="1"/>
</dbReference>
<evidence type="ECO:0000256" key="9">
    <source>
        <dbReference type="ARBA" id="ARBA00023212"/>
    </source>
</evidence>
<dbReference type="InterPro" id="IPR056795">
    <property type="entry name" value="PAC1-like_LisH-like_dom"/>
</dbReference>
<keyword evidence="1 11" id="KW-0813">Transport</keyword>
<dbReference type="GO" id="GO:1990234">
    <property type="term" value="C:transferase complex"/>
    <property type="evidence" value="ECO:0007669"/>
    <property type="project" value="UniProtKB-ARBA"/>
</dbReference>
<proteinExistence type="inferred from homology"/>
<evidence type="ECO:0000256" key="2">
    <source>
        <dbReference type="ARBA" id="ARBA00022490"/>
    </source>
</evidence>
<dbReference type="STRING" id="1109443.G4T8D8"/>
<dbReference type="InterPro" id="IPR001680">
    <property type="entry name" value="WD40_rpt"/>
</dbReference>
<keyword evidence="10 11" id="KW-0131">Cell cycle</keyword>
<dbReference type="InterPro" id="IPR020472">
    <property type="entry name" value="WD40_PAC1"/>
</dbReference>
<evidence type="ECO:0000256" key="8">
    <source>
        <dbReference type="ARBA" id="ARBA00023054"/>
    </source>
</evidence>
<dbReference type="InterPro" id="IPR036322">
    <property type="entry name" value="WD40_repeat_dom_sf"/>
</dbReference>
<dbReference type="PANTHER" id="PTHR22847:SF637">
    <property type="entry name" value="WD REPEAT DOMAIN 5B"/>
    <property type="match status" value="1"/>
</dbReference>
<dbReference type="SUPFAM" id="SSF50978">
    <property type="entry name" value="WD40 repeat-like"/>
    <property type="match status" value="1"/>
</dbReference>
<protein>
    <recommendedName>
        <fullName evidence="11">Nuclear distribution protein PAC1</fullName>
    </recommendedName>
    <alternativeName>
        <fullName evidence="11">Lissencephaly-1 homolog</fullName>
        <shortName evidence="11">LIS-1</shortName>
    </alternativeName>
    <alternativeName>
        <fullName evidence="11">nudF homolog</fullName>
    </alternativeName>
</protein>
<comment type="subunit">
    <text evidence="11">Self-associates. Interacts with NDL1 and dynein.</text>
</comment>
<dbReference type="GO" id="GO:0005875">
    <property type="term" value="C:microtubule associated complex"/>
    <property type="evidence" value="ECO:0007669"/>
    <property type="project" value="UniProtKB-UniRule"/>
</dbReference>
<keyword evidence="4 11" id="KW-0132">Cell division</keyword>
<dbReference type="InterPro" id="IPR037190">
    <property type="entry name" value="LIS1_N"/>
</dbReference>
<dbReference type="FunFam" id="1.20.960.30:FF:000002">
    <property type="entry name" value="Platelet-activating factor acetylhydrolase ib"/>
    <property type="match status" value="1"/>
</dbReference>
<dbReference type="HAMAP" id="MF_03141">
    <property type="entry name" value="lis1"/>
    <property type="match status" value="1"/>
</dbReference>
<dbReference type="Pfam" id="PF00400">
    <property type="entry name" value="WD40"/>
    <property type="match status" value="6"/>
</dbReference>
<dbReference type="PROSITE" id="PS50294">
    <property type="entry name" value="WD_REPEATS_REGION"/>
    <property type="match status" value="4"/>
</dbReference>
<evidence type="ECO:0000256" key="1">
    <source>
        <dbReference type="ARBA" id="ARBA00022448"/>
    </source>
</evidence>
<evidence type="ECO:0000313" key="14">
    <source>
        <dbReference type="EMBL" id="CCA67598.1"/>
    </source>
</evidence>
<keyword evidence="8 11" id="KW-0175">Coiled coil</keyword>
<evidence type="ECO:0000259" key="13">
    <source>
        <dbReference type="Pfam" id="PF24951"/>
    </source>
</evidence>
<dbReference type="eggNOG" id="KOG0295">
    <property type="taxonomic scope" value="Eukaryota"/>
</dbReference>
<evidence type="ECO:0000313" key="15">
    <source>
        <dbReference type="Proteomes" id="UP000007148"/>
    </source>
</evidence>
<dbReference type="GO" id="GO:0023052">
    <property type="term" value="P:signaling"/>
    <property type="evidence" value="ECO:0007669"/>
    <property type="project" value="UniProtKB-ARBA"/>
</dbReference>
<accession>G4T8D8</accession>
<dbReference type="PROSITE" id="PS00678">
    <property type="entry name" value="WD_REPEATS_1"/>
    <property type="match status" value="2"/>
</dbReference>
<evidence type="ECO:0000256" key="3">
    <source>
        <dbReference type="ARBA" id="ARBA00022574"/>
    </source>
</evidence>
<dbReference type="GO" id="GO:0016787">
    <property type="term" value="F:hydrolase activity"/>
    <property type="evidence" value="ECO:0007669"/>
    <property type="project" value="UniProtKB-KW"/>
</dbReference>
<evidence type="ECO:0000256" key="7">
    <source>
        <dbReference type="ARBA" id="ARBA00022776"/>
    </source>
</evidence>
<dbReference type="InterPro" id="IPR017252">
    <property type="entry name" value="Dynein_regulator_LIS1"/>
</dbReference>
<comment type="caution">
    <text evidence="14">The sequence shown here is derived from an EMBL/GenBank/DDBJ whole genome shotgun (WGS) entry which is preliminary data.</text>
</comment>
<keyword evidence="9 11" id="KW-0206">Cytoskeleton</keyword>
<organism evidence="14 15">
    <name type="scientific">Serendipita indica (strain DSM 11827)</name>
    <name type="common">Root endophyte fungus</name>
    <name type="synonym">Piriformospora indica</name>
    <dbReference type="NCBI Taxonomy" id="1109443"/>
    <lineage>
        <taxon>Eukaryota</taxon>
        <taxon>Fungi</taxon>
        <taxon>Dikarya</taxon>
        <taxon>Basidiomycota</taxon>
        <taxon>Agaricomycotina</taxon>
        <taxon>Agaricomycetes</taxon>
        <taxon>Sebacinales</taxon>
        <taxon>Serendipitaceae</taxon>
        <taxon>Serendipita</taxon>
    </lineage>
</organism>
<keyword evidence="15" id="KW-1185">Reference proteome</keyword>
<reference evidence="14 15" key="1">
    <citation type="journal article" date="2011" name="PLoS Pathog.">
        <title>Endophytic Life Strategies Decoded by Genome and Transcriptome Analyses of the Mutualistic Root Symbiont Piriformospora indica.</title>
        <authorList>
            <person name="Zuccaro A."/>
            <person name="Lahrmann U."/>
            <person name="Guldener U."/>
            <person name="Langen G."/>
            <person name="Pfiffi S."/>
            <person name="Biedenkopf D."/>
            <person name="Wong P."/>
            <person name="Samans B."/>
            <person name="Grimm C."/>
            <person name="Basiewicz M."/>
            <person name="Murat C."/>
            <person name="Martin F."/>
            <person name="Kogel K.H."/>
        </authorList>
    </citation>
    <scope>NUCLEOTIDE SEQUENCE [LARGE SCALE GENOMIC DNA]</scope>
    <source>
        <strain evidence="14 15">DSM 11827</strain>
    </source>
</reference>
<dbReference type="PRINTS" id="PR00320">
    <property type="entry name" value="GPROTEINBRPT"/>
</dbReference>
<dbReference type="EMBL" id="CAFZ01000016">
    <property type="protein sequence ID" value="CCA67598.1"/>
    <property type="molecule type" value="Genomic_DNA"/>
</dbReference>
<dbReference type="GO" id="GO:0000922">
    <property type="term" value="C:spindle pole"/>
    <property type="evidence" value="ECO:0007669"/>
    <property type="project" value="UniProtKB-SubCell"/>
</dbReference>
<dbReference type="HOGENOM" id="CLU_000288_57_15_1"/>
<gene>
    <name evidence="11" type="primary">PAC1</name>
    <name evidence="11" type="synonym">LIS1</name>
    <name evidence="14" type="ORF">PIIN_01426</name>
</gene>
<keyword evidence="6" id="KW-0677">Repeat</keyword>
<dbReference type="PIRSF" id="PIRSF037647">
    <property type="entry name" value="Dynein_regulator_Lis1"/>
    <property type="match status" value="1"/>
</dbReference>
<dbReference type="Gene3D" id="2.130.10.10">
    <property type="entry name" value="YVTN repeat-like/Quinoprotein amine dehydrogenase"/>
    <property type="match status" value="1"/>
</dbReference>
<dbReference type="PANTHER" id="PTHR22847">
    <property type="entry name" value="WD40 REPEAT PROTEIN"/>
    <property type="match status" value="1"/>
</dbReference>
<dbReference type="InterPro" id="IPR006594">
    <property type="entry name" value="LisH"/>
</dbReference>
<evidence type="ECO:0000256" key="6">
    <source>
        <dbReference type="ARBA" id="ARBA00022737"/>
    </source>
</evidence>
<feature type="repeat" description="WD" evidence="12">
    <location>
        <begin position="244"/>
        <end position="285"/>
    </location>
</feature>
<dbReference type="AlphaFoldDB" id="G4T8D8"/>
<dbReference type="PROSITE" id="PS50082">
    <property type="entry name" value="WD_REPEATS_2"/>
    <property type="match status" value="4"/>
</dbReference>
<keyword evidence="3 12" id="KW-0853">WD repeat</keyword>
<dbReference type="GO" id="GO:0051301">
    <property type="term" value="P:cell division"/>
    <property type="evidence" value="ECO:0007669"/>
    <property type="project" value="UniProtKB-KW"/>
</dbReference>
<dbReference type="Proteomes" id="UP000007148">
    <property type="component" value="Unassembled WGS sequence"/>
</dbReference>
<sequence>MSLLSSKQRDDLHKAVLDYLHANNFHKAYDALKEETGLNPDPNAQYTGLLEKKWTSVIRLQKKILDLETRNAALREEAAMSPAQRTTTQADWLPRSPAKHTLAGHRSSITRVAFHPVFSLLASASEDTTIKIWDWETGEFERTLKGHTKSVSDVDFDSKGAYLGEFFSVLRKKWLNTLVSCSLDLTLKLWDANNDFKNVRTFAGHDHSVSSARFLPGDDFVLSASRDKTIRVWEVATGFCVKKFTGHTEWVRYVVPSEDGKLWASASDDHTSRIWDAQTGETKAELRGHEKNVESVTFVPLASYKAISELVDLGGPDRLKTPGLLVVTTSRDKTAILWDAHSGQELKTFTGHDDWVRCVVFHPNGKHMISASDDKTMKIWELNTGRCTRTIDAHDHFVTCIAWGRASSKSASAGTNGAGEKGQPEERRINVLATGSVDQMIKVWCP</sequence>
<feature type="repeat" description="WD" evidence="12">
    <location>
        <begin position="202"/>
        <end position="243"/>
    </location>
</feature>
<feature type="domain" description="PAC1-like LisH-like dimerisation" evidence="13">
    <location>
        <begin position="6"/>
        <end position="40"/>
    </location>
</feature>
<comment type="function">
    <text evidence="11">Positively regulates the activity of the minus-end directed microtubule motor protein dynein. May enhance dynein-mediated microtubule sliding by targeting dynein to the microtubule plus end. Required for nuclear migration during vegetative growth as well as development. Required for retrograde early endosome (EE) transport from the hyphal tip. Required for localization of dynein to the mitotic spindle poles. Recruits additional proteins to the dynein complex at SPBs.</text>
</comment>
<keyword evidence="2 11" id="KW-0963">Cytoplasm</keyword>
<evidence type="ECO:0000256" key="12">
    <source>
        <dbReference type="PROSITE-ProRule" id="PRU00221"/>
    </source>
</evidence>